<evidence type="ECO:0000313" key="2">
    <source>
        <dbReference type="EMBL" id="KQJ96544.1"/>
    </source>
</evidence>
<feature type="compositionally biased region" description="Pro residues" evidence="1">
    <location>
        <begin position="40"/>
        <end position="49"/>
    </location>
</feature>
<dbReference type="EMBL" id="CM000882">
    <property type="protein sequence ID" value="KQJ96544.1"/>
    <property type="molecule type" value="Genomic_DNA"/>
</dbReference>
<proteinExistence type="predicted"/>
<dbReference type="AlphaFoldDB" id="A0A0Q3JE22"/>
<evidence type="ECO:0000313" key="4">
    <source>
        <dbReference type="Proteomes" id="UP000008810"/>
    </source>
</evidence>
<reference evidence="3" key="3">
    <citation type="submission" date="2018-08" db="UniProtKB">
        <authorList>
            <consortium name="EnsemblPlants"/>
        </authorList>
    </citation>
    <scope>IDENTIFICATION</scope>
    <source>
        <strain evidence="3">cv. Bd21</strain>
    </source>
</reference>
<reference evidence="2" key="2">
    <citation type="submission" date="2017-06" db="EMBL/GenBank/DDBJ databases">
        <title>WGS assembly of Brachypodium distachyon.</title>
        <authorList>
            <consortium name="The International Brachypodium Initiative"/>
            <person name="Lucas S."/>
            <person name="Harmon-Smith M."/>
            <person name="Lail K."/>
            <person name="Tice H."/>
            <person name="Grimwood J."/>
            <person name="Bruce D."/>
            <person name="Barry K."/>
            <person name="Shu S."/>
            <person name="Lindquist E."/>
            <person name="Wang M."/>
            <person name="Pitluck S."/>
            <person name="Vogel J.P."/>
            <person name="Garvin D.F."/>
            <person name="Mockler T.C."/>
            <person name="Schmutz J."/>
            <person name="Rokhsar D."/>
            <person name="Bevan M.W."/>
        </authorList>
    </citation>
    <scope>NUCLEOTIDE SEQUENCE</scope>
    <source>
        <strain evidence="2">Bd21</strain>
    </source>
</reference>
<evidence type="ECO:0000313" key="3">
    <source>
        <dbReference type="EnsemblPlants" id="KQJ96544"/>
    </source>
</evidence>
<dbReference type="Proteomes" id="UP000008810">
    <property type="component" value="Chromosome 3"/>
</dbReference>
<reference evidence="2 3" key="1">
    <citation type="journal article" date="2010" name="Nature">
        <title>Genome sequencing and analysis of the model grass Brachypodium distachyon.</title>
        <authorList>
            <consortium name="International Brachypodium Initiative"/>
        </authorList>
    </citation>
    <scope>NUCLEOTIDE SEQUENCE [LARGE SCALE GENOMIC DNA]</scope>
    <source>
        <strain evidence="2 3">Bd21</strain>
    </source>
</reference>
<evidence type="ECO:0000256" key="1">
    <source>
        <dbReference type="SAM" id="MobiDB-lite"/>
    </source>
</evidence>
<accession>A0A0Q3JE22</accession>
<organism evidence="2">
    <name type="scientific">Brachypodium distachyon</name>
    <name type="common">Purple false brome</name>
    <name type="synonym">Trachynia distachya</name>
    <dbReference type="NCBI Taxonomy" id="15368"/>
    <lineage>
        <taxon>Eukaryota</taxon>
        <taxon>Viridiplantae</taxon>
        <taxon>Streptophyta</taxon>
        <taxon>Embryophyta</taxon>
        <taxon>Tracheophyta</taxon>
        <taxon>Spermatophyta</taxon>
        <taxon>Magnoliopsida</taxon>
        <taxon>Liliopsida</taxon>
        <taxon>Poales</taxon>
        <taxon>Poaceae</taxon>
        <taxon>BOP clade</taxon>
        <taxon>Pooideae</taxon>
        <taxon>Stipodae</taxon>
        <taxon>Brachypodieae</taxon>
        <taxon>Brachypodium</taxon>
    </lineage>
</organism>
<protein>
    <submittedName>
        <fullName evidence="2 3">Uncharacterized protein</fullName>
    </submittedName>
</protein>
<feature type="region of interest" description="Disordered" evidence="1">
    <location>
        <begin position="1"/>
        <end position="93"/>
    </location>
</feature>
<gene>
    <name evidence="2" type="ORF">BRADI_3g24676v3</name>
</gene>
<name>A0A0Q3JE22_BRADI</name>
<dbReference type="InParanoid" id="A0A0Q3JE22"/>
<dbReference type="EnsemblPlants" id="KQJ96544">
    <property type="protein sequence ID" value="KQJ96544"/>
    <property type="gene ID" value="BRADI_3g24676v3"/>
</dbReference>
<dbReference type="Gramene" id="KQJ96544">
    <property type="protein sequence ID" value="KQJ96544"/>
    <property type="gene ID" value="BRADI_3g24676v3"/>
</dbReference>
<keyword evidence="4" id="KW-1185">Reference proteome</keyword>
<sequence length="115" mass="12755">MGAFGGPRGGVRQENIPGSLLPKRSTDAAILEFSPLWRPGAPPPPPLPPATASDRRPRATPTPPPPSGDRERPQRLPPVTASDPDASLWRSRGSSPLRRSRIWYMVPYQTWRSWR</sequence>